<evidence type="ECO:0000313" key="1">
    <source>
        <dbReference type="EMBL" id="RPE71124.1"/>
    </source>
</evidence>
<dbReference type="InterPro" id="IPR018697">
    <property type="entry name" value="DUF2199"/>
</dbReference>
<accession>A0A3N4VDW0</accession>
<dbReference type="AlphaFoldDB" id="A0A3N4VDW0"/>
<protein>
    <recommendedName>
        <fullName evidence="3">DUF2199 domain-containing protein</fullName>
    </recommendedName>
</protein>
<dbReference type="Pfam" id="PF09965">
    <property type="entry name" value="DUF2199"/>
    <property type="match status" value="1"/>
</dbReference>
<sequence length="170" mass="18321">MTSPLDLDPRWRALQDMGGVMDIGFDHPSAWTHGERGAEPFIKVGDDQLASELCRFSDQRFICAALTLAIRGSEDHVIFAIWVKVPDDCFYAYVETFDGGPAPETAVGKLSSELGPVAPLGAAVALTFSDRESRPKAQLFGGATDISLDDLLALYEATGTVNRDDLGSVQ</sequence>
<keyword evidence="2" id="KW-1185">Reference proteome</keyword>
<dbReference type="OrthoDB" id="4404538at2"/>
<dbReference type="EMBL" id="RKQK01000001">
    <property type="protein sequence ID" value="RPE71124.1"/>
    <property type="molecule type" value="Genomic_DNA"/>
</dbReference>
<dbReference type="RefSeq" id="WP_123791371.1">
    <property type="nucleotide sequence ID" value="NZ_RKQK01000001.1"/>
</dbReference>
<organism evidence="1 2">
    <name type="scientific">Pacificibacter maritimus</name>
    <dbReference type="NCBI Taxonomy" id="762213"/>
    <lineage>
        <taxon>Bacteria</taxon>
        <taxon>Pseudomonadati</taxon>
        <taxon>Pseudomonadota</taxon>
        <taxon>Alphaproteobacteria</taxon>
        <taxon>Rhodobacterales</taxon>
        <taxon>Roseobacteraceae</taxon>
        <taxon>Pacificibacter</taxon>
    </lineage>
</organism>
<proteinExistence type="predicted"/>
<reference evidence="1 2" key="1">
    <citation type="submission" date="2018-11" db="EMBL/GenBank/DDBJ databases">
        <title>Genomic Encyclopedia of Type Strains, Phase IV (KMG-IV): sequencing the most valuable type-strain genomes for metagenomic binning, comparative biology and taxonomic classification.</title>
        <authorList>
            <person name="Goeker M."/>
        </authorList>
    </citation>
    <scope>NUCLEOTIDE SEQUENCE [LARGE SCALE GENOMIC DNA]</scope>
    <source>
        <strain evidence="1 2">DSM 104731</strain>
    </source>
</reference>
<evidence type="ECO:0000313" key="2">
    <source>
        <dbReference type="Proteomes" id="UP000269689"/>
    </source>
</evidence>
<evidence type="ECO:0008006" key="3">
    <source>
        <dbReference type="Google" id="ProtNLM"/>
    </source>
</evidence>
<name>A0A3N4VDW0_9RHOB</name>
<dbReference type="Proteomes" id="UP000269689">
    <property type="component" value="Unassembled WGS sequence"/>
</dbReference>
<comment type="caution">
    <text evidence="1">The sequence shown here is derived from an EMBL/GenBank/DDBJ whole genome shotgun (WGS) entry which is preliminary data.</text>
</comment>
<gene>
    <name evidence="1" type="ORF">EDD53_0237</name>
</gene>